<dbReference type="InterPro" id="IPR002110">
    <property type="entry name" value="Ankyrin_rpt"/>
</dbReference>
<dbReference type="InterPro" id="IPR036770">
    <property type="entry name" value="Ankyrin_rpt-contain_sf"/>
</dbReference>
<evidence type="ECO:0000259" key="3">
    <source>
        <dbReference type="Pfam" id="PF24883"/>
    </source>
</evidence>
<gene>
    <name evidence="4" type="ORF">C8A04DRAFT_15194</name>
</gene>
<feature type="region of interest" description="Disordered" evidence="2">
    <location>
        <begin position="961"/>
        <end position="980"/>
    </location>
</feature>
<protein>
    <recommendedName>
        <fullName evidence="3">Nephrocystin 3-like N-terminal domain-containing protein</fullName>
    </recommendedName>
</protein>
<dbReference type="InterPro" id="IPR027417">
    <property type="entry name" value="P-loop_NTPase"/>
</dbReference>
<evidence type="ECO:0000313" key="5">
    <source>
        <dbReference type="Proteomes" id="UP001302676"/>
    </source>
</evidence>
<dbReference type="SUPFAM" id="SSF48403">
    <property type="entry name" value="Ankyrin repeat"/>
    <property type="match status" value="1"/>
</dbReference>
<dbReference type="Gene3D" id="1.25.40.20">
    <property type="entry name" value="Ankyrin repeat-containing domain"/>
    <property type="match status" value="1"/>
</dbReference>
<feature type="region of interest" description="Disordered" evidence="2">
    <location>
        <begin position="871"/>
        <end position="891"/>
    </location>
</feature>
<organism evidence="4 5">
    <name type="scientific">Dichotomopilus funicola</name>
    <dbReference type="NCBI Taxonomy" id="1934379"/>
    <lineage>
        <taxon>Eukaryota</taxon>
        <taxon>Fungi</taxon>
        <taxon>Dikarya</taxon>
        <taxon>Ascomycota</taxon>
        <taxon>Pezizomycotina</taxon>
        <taxon>Sordariomycetes</taxon>
        <taxon>Sordariomycetidae</taxon>
        <taxon>Sordariales</taxon>
        <taxon>Chaetomiaceae</taxon>
        <taxon>Dichotomopilus</taxon>
    </lineage>
</organism>
<dbReference type="RefSeq" id="XP_062633564.1">
    <property type="nucleotide sequence ID" value="XM_062778388.1"/>
</dbReference>
<evidence type="ECO:0000256" key="1">
    <source>
        <dbReference type="ARBA" id="ARBA00022737"/>
    </source>
</evidence>
<sequence length="1288" mass="139393">MGRLRDRFWKSLSRKPSPSPSGRPSPKPSVSHVTVVSSDGGQPARGSTAENGITQGGPGNQPAGESRREGGSLREGDSRRDGDEQHGRRETPTRPVRPLPGSEPVVSGPAYRRAWEALDEKQKQQLAPGSNLMVQFQQMLEKDKQQRENSVILKGLHVAGPYLKNVVGIIDWASPFTGMDPTAGTAVGIVKSIAVAASGVCDKVPEYMERLVAFVPAMGRCDKLNAVSSDVETVLTNMYKALLSCYLEGVKVVTGSRNGFLVVARMLNAEFESHITEFQRHADTLDLILQIDLYSAVKGIEVNQLSQLGNDYYTPSTELHGSYSDEACSWIRSEPAFQGWASRFATSDDTVSLEGGRSPSPRALLVVGGMGCGKSVVSAYVSQVLSQEAGTSICRHFCRYGSPEAELTTILRSLLSQLLEKEPTLKYRFFQWYQNQGSRGAALMQNNRSLKEFLAIAIRASPSRVVLVIDGLDECTYANQYELLEFLKGMLDGEREREGQGEQEEAGKSRIGVFLSARPESSGAELLGSLGLGAATIAFRPSVERDRAVAEYLVSRSDMPPELGREVISVVSELAQGSAIWLRIAVAYLQEAGTTVSGVRDALQELLDGTRGLTDLYAGLFAQAHRGVKVNRLRLQAALEILAVAKRALNISELAAAVTLRLATGGEHGSSVAVTGMEGLLKQSDRHATVLARLIQPFVTAVQPTPKPGAIVTGSPNNFNKTADAVRFRLVHQSLRELLFLEAPERWSSSLDPLGSSISPSWQVRHQRPSTLRASLLDICIRYLLLDNCGAIDLAAKARAEEVTPGLLHLGGDLFDDGPDDEEEDTSSDSGAGPIRTFDPNGLGLGPLFAYAACLWTSHFADLGADDADAAKTPNTSPAITAAERGPRPDPRALMALCRPESLRLRNWVFQWNRPGCTVQQDPSRVPLVDTLDALSLAVLFGPPASALDLLQDDASWSSSPLSSPSLSSSSPASSIPSPLTPSSFLGPPDFNEDTLWDALIKITADNKPALLLNFLHNPRVAAQTVADWDAVFSLTVQQQRAVLLRSGNAILCDAAHHGCLPLIRVLFRAAAQDPALKTALLAIPTPGSTLPRGYFIEHQSIGLAAWEGHTDVVQFLLNLQPATTPHLYHRNSRHATVFHQWARKGCGALDLLRVLHRAWPEGLNLRNDEGDTPIVVALFNSMGDAEADLIDTLRALQREFGLDLSGRVDDREKDQHVFFDTPLLIAARRGQAKLCRFLVTQCSADLASVVGRDPVTKKPRLLVNAAMPGDQRALDEGLLKALGPLLG</sequence>
<dbReference type="PANTHER" id="PTHR10039">
    <property type="entry name" value="AMELOGENIN"/>
    <property type="match status" value="1"/>
</dbReference>
<evidence type="ECO:0000256" key="2">
    <source>
        <dbReference type="SAM" id="MobiDB-lite"/>
    </source>
</evidence>
<dbReference type="GeneID" id="87815001"/>
<dbReference type="PANTHER" id="PTHR10039:SF10">
    <property type="entry name" value="NACHT DOMAIN-CONTAINING PROTEIN"/>
    <property type="match status" value="1"/>
</dbReference>
<feature type="region of interest" description="Disordered" evidence="2">
    <location>
        <begin position="811"/>
        <end position="837"/>
    </location>
</feature>
<dbReference type="SMART" id="SM00248">
    <property type="entry name" value="ANK"/>
    <property type="match status" value="4"/>
</dbReference>
<dbReference type="Pfam" id="PF24883">
    <property type="entry name" value="NPHP3_N"/>
    <property type="match status" value="1"/>
</dbReference>
<keyword evidence="1" id="KW-0677">Repeat</keyword>
<dbReference type="SUPFAM" id="SSF52540">
    <property type="entry name" value="P-loop containing nucleoside triphosphate hydrolases"/>
    <property type="match status" value="1"/>
</dbReference>
<feature type="compositionally biased region" description="Pro residues" evidence="2">
    <location>
        <begin position="17"/>
        <end position="27"/>
    </location>
</feature>
<accession>A0AAN6UVW2</accession>
<comment type="caution">
    <text evidence="4">The sequence shown here is derived from an EMBL/GenBank/DDBJ whole genome shotgun (WGS) entry which is preliminary data.</text>
</comment>
<feature type="region of interest" description="Disordered" evidence="2">
    <location>
        <begin position="1"/>
        <end position="107"/>
    </location>
</feature>
<name>A0AAN6UVW2_9PEZI</name>
<dbReference type="Gene3D" id="3.40.50.300">
    <property type="entry name" value="P-loop containing nucleotide triphosphate hydrolases"/>
    <property type="match status" value="1"/>
</dbReference>
<dbReference type="EMBL" id="MU853638">
    <property type="protein sequence ID" value="KAK4140193.1"/>
    <property type="molecule type" value="Genomic_DNA"/>
</dbReference>
<dbReference type="Proteomes" id="UP001302676">
    <property type="component" value="Unassembled WGS sequence"/>
</dbReference>
<proteinExistence type="predicted"/>
<evidence type="ECO:0000313" key="4">
    <source>
        <dbReference type="EMBL" id="KAK4140193.1"/>
    </source>
</evidence>
<feature type="compositionally biased region" description="Acidic residues" evidence="2">
    <location>
        <begin position="814"/>
        <end position="827"/>
    </location>
</feature>
<dbReference type="InterPro" id="IPR056884">
    <property type="entry name" value="NPHP3-like_N"/>
</dbReference>
<feature type="domain" description="Nephrocystin 3-like N-terminal" evidence="3">
    <location>
        <begin position="327"/>
        <end position="492"/>
    </location>
</feature>
<reference evidence="4" key="2">
    <citation type="submission" date="2023-05" db="EMBL/GenBank/DDBJ databases">
        <authorList>
            <consortium name="Lawrence Berkeley National Laboratory"/>
            <person name="Steindorff A."/>
            <person name="Hensen N."/>
            <person name="Bonometti L."/>
            <person name="Westerberg I."/>
            <person name="Brannstrom I.O."/>
            <person name="Guillou S."/>
            <person name="Cros-Aarteil S."/>
            <person name="Calhoun S."/>
            <person name="Haridas S."/>
            <person name="Kuo A."/>
            <person name="Mondo S."/>
            <person name="Pangilinan J."/>
            <person name="Riley R."/>
            <person name="Labutti K."/>
            <person name="Andreopoulos B."/>
            <person name="Lipzen A."/>
            <person name="Chen C."/>
            <person name="Yanf M."/>
            <person name="Daum C."/>
            <person name="Ng V."/>
            <person name="Clum A."/>
            <person name="Ohm R."/>
            <person name="Martin F."/>
            <person name="Silar P."/>
            <person name="Natvig D."/>
            <person name="Lalanne C."/>
            <person name="Gautier V."/>
            <person name="Ament-Velasquez S.L."/>
            <person name="Kruys A."/>
            <person name="Hutchinson M.I."/>
            <person name="Powell A.J."/>
            <person name="Barry K."/>
            <person name="Miller A.N."/>
            <person name="Grigoriev I.V."/>
            <person name="Debuchy R."/>
            <person name="Gladieux P."/>
            <person name="Thoren M.H."/>
            <person name="Johannesson H."/>
        </authorList>
    </citation>
    <scope>NUCLEOTIDE SEQUENCE</scope>
    <source>
        <strain evidence="4">CBS 141.50</strain>
    </source>
</reference>
<feature type="compositionally biased region" description="Basic and acidic residues" evidence="2">
    <location>
        <begin position="65"/>
        <end position="92"/>
    </location>
</feature>
<keyword evidence="5" id="KW-1185">Reference proteome</keyword>
<reference evidence="4" key="1">
    <citation type="journal article" date="2023" name="Mol. Phylogenet. Evol.">
        <title>Genome-scale phylogeny and comparative genomics of the fungal order Sordariales.</title>
        <authorList>
            <person name="Hensen N."/>
            <person name="Bonometti L."/>
            <person name="Westerberg I."/>
            <person name="Brannstrom I.O."/>
            <person name="Guillou S."/>
            <person name="Cros-Aarteil S."/>
            <person name="Calhoun S."/>
            <person name="Haridas S."/>
            <person name="Kuo A."/>
            <person name="Mondo S."/>
            <person name="Pangilinan J."/>
            <person name="Riley R."/>
            <person name="LaButti K."/>
            <person name="Andreopoulos B."/>
            <person name="Lipzen A."/>
            <person name="Chen C."/>
            <person name="Yan M."/>
            <person name="Daum C."/>
            <person name="Ng V."/>
            <person name="Clum A."/>
            <person name="Steindorff A."/>
            <person name="Ohm R.A."/>
            <person name="Martin F."/>
            <person name="Silar P."/>
            <person name="Natvig D.O."/>
            <person name="Lalanne C."/>
            <person name="Gautier V."/>
            <person name="Ament-Velasquez S.L."/>
            <person name="Kruys A."/>
            <person name="Hutchinson M.I."/>
            <person name="Powell A.J."/>
            <person name="Barry K."/>
            <person name="Miller A.N."/>
            <person name="Grigoriev I.V."/>
            <person name="Debuchy R."/>
            <person name="Gladieux P."/>
            <person name="Hiltunen Thoren M."/>
            <person name="Johannesson H."/>
        </authorList>
    </citation>
    <scope>NUCLEOTIDE SEQUENCE</scope>
    <source>
        <strain evidence="4">CBS 141.50</strain>
    </source>
</reference>